<feature type="compositionally biased region" description="Basic and acidic residues" evidence="1">
    <location>
        <begin position="633"/>
        <end position="643"/>
    </location>
</feature>
<feature type="compositionally biased region" description="Polar residues" evidence="1">
    <location>
        <begin position="455"/>
        <end position="489"/>
    </location>
</feature>
<feature type="region of interest" description="Disordered" evidence="1">
    <location>
        <begin position="399"/>
        <end position="498"/>
    </location>
</feature>
<reference evidence="3" key="1">
    <citation type="journal article" date="2012" name="PLoS Genet.">
        <title>The genomes of the fungal plant pathogens Cladosporium fulvum and Dothistroma septosporum reveal adaptation to different hosts and lifestyles but also signatures of common ancestry.</title>
        <authorList>
            <person name="de Wit P.J.G.M."/>
            <person name="van der Burgt A."/>
            <person name="Oekmen B."/>
            <person name="Stergiopoulos I."/>
            <person name="Abd-Elsalam K.A."/>
            <person name="Aerts A.L."/>
            <person name="Bahkali A.H."/>
            <person name="Beenen H.G."/>
            <person name="Chettri P."/>
            <person name="Cox M.P."/>
            <person name="Datema E."/>
            <person name="de Vries R.P."/>
            <person name="Dhillon B."/>
            <person name="Ganley A.R."/>
            <person name="Griffiths S.A."/>
            <person name="Guo Y."/>
            <person name="Hamelin R.C."/>
            <person name="Henrissat B."/>
            <person name="Kabir M.S."/>
            <person name="Jashni M.K."/>
            <person name="Kema G."/>
            <person name="Klaubauf S."/>
            <person name="Lapidus A."/>
            <person name="Levasseur A."/>
            <person name="Lindquist E."/>
            <person name="Mehrabi R."/>
            <person name="Ohm R.A."/>
            <person name="Owen T.J."/>
            <person name="Salamov A."/>
            <person name="Schwelm A."/>
            <person name="Schijlen E."/>
            <person name="Sun H."/>
            <person name="van den Burg H.A."/>
            <person name="van Ham R.C.H.J."/>
            <person name="Zhang S."/>
            <person name="Goodwin S.B."/>
            <person name="Grigoriev I.V."/>
            <person name="Collemare J."/>
            <person name="Bradshaw R.E."/>
        </authorList>
    </citation>
    <scope>NUCLEOTIDE SEQUENCE [LARGE SCALE GENOMIC DNA]</scope>
    <source>
        <strain evidence="3">NZE10 / CBS 128990</strain>
    </source>
</reference>
<feature type="compositionally biased region" description="Basic and acidic residues" evidence="1">
    <location>
        <begin position="596"/>
        <end position="619"/>
    </location>
</feature>
<protein>
    <submittedName>
        <fullName evidence="2">Uncharacterized protein</fullName>
    </submittedName>
</protein>
<dbReference type="OrthoDB" id="5945798at2759"/>
<dbReference type="AlphaFoldDB" id="M2XH07"/>
<sequence>MSDLGGGSAARASNNGGARTGGPVPVAGGAQIRTPQMIMRDREAREQRRMEESRQAEEQQKRLQAEERRRSAERRAATVSGAAPRFSNTSSQYSPDVSAPQGAGFDSASGDQRRRSRVAGDVAGANMLGDPTSRAGQDGLSRPAAQDYATSRARGPALSQQDQPRPAPATAGATRRTQQPQQAARTQATTGGAQPSSSAHASAAATVPGDSQQRATTSSFPHAFERWETLSSHWEGLTSYWLHKLEQNTEEIRETVPNASTLNRQITDLSAAGANLFHAVVELQRLRASSERKFQRWFFETRADNERHREIQAGLEKQLKVERQAREDDSRNTTDNSIAVENAKREVSEMRRELMISKDEARRAWEELGRRNQESLDTAQSLKEGRVTLVAGVQVVPYFGGPASRTGSVSQGQQRPVTRDGPSGYASTGLASQAAAAGMQSPSDEREYYRHDAASPTNTDPFTDSGRQQPPAQSLAQGSYHPQSYQQGYAQDRTPGSAATMQTAVPALSAPYQQVTPSEYPTTSSPAQQRIPQPSITSNEAQRFYQEGGQAAQLQATAPGASIPRTTASLPREEVRSVGEGSYGGSNSEIGTEYALDGRGEVQYDERGQPIVFRHRDQQQARSSSEEDFDTEQAIRREREEAAQFHGGLIPEAPSVPSSSAAAMATYTPATAGGGSSSEGAPDYEGEGYDDYQQYVPRHHHPTRLSDVLEEEEERSSRRTMD</sequence>
<feature type="compositionally biased region" description="Low complexity" evidence="1">
    <location>
        <begin position="168"/>
        <end position="205"/>
    </location>
</feature>
<feature type="compositionally biased region" description="Polar residues" evidence="1">
    <location>
        <begin position="209"/>
        <end position="218"/>
    </location>
</feature>
<evidence type="ECO:0000256" key="1">
    <source>
        <dbReference type="SAM" id="MobiDB-lite"/>
    </source>
</evidence>
<feature type="compositionally biased region" description="Polar residues" evidence="1">
    <location>
        <begin position="86"/>
        <end position="95"/>
    </location>
</feature>
<feature type="region of interest" description="Disordered" evidence="1">
    <location>
        <begin position="513"/>
        <end position="532"/>
    </location>
</feature>
<dbReference type="OMA" id="INIGNCD"/>
<feature type="compositionally biased region" description="Low complexity" evidence="1">
    <location>
        <begin position="426"/>
        <end position="442"/>
    </location>
</feature>
<dbReference type="STRING" id="675120.M2XH07"/>
<feature type="compositionally biased region" description="Polar residues" evidence="1">
    <location>
        <begin position="405"/>
        <end position="416"/>
    </location>
</feature>
<dbReference type="HOGENOM" id="CLU_007593_1_2_1"/>
<dbReference type="eggNOG" id="ENOG502R2UZ">
    <property type="taxonomic scope" value="Eukaryota"/>
</dbReference>
<feature type="compositionally biased region" description="Low complexity" evidence="1">
    <location>
        <begin position="653"/>
        <end position="671"/>
    </location>
</feature>
<reference evidence="2 3" key="2">
    <citation type="journal article" date="2012" name="PLoS Pathog.">
        <title>Diverse lifestyles and strategies of plant pathogenesis encoded in the genomes of eighteen Dothideomycetes fungi.</title>
        <authorList>
            <person name="Ohm R.A."/>
            <person name="Feau N."/>
            <person name="Henrissat B."/>
            <person name="Schoch C.L."/>
            <person name="Horwitz B.A."/>
            <person name="Barry K.W."/>
            <person name="Condon B.J."/>
            <person name="Copeland A.C."/>
            <person name="Dhillon B."/>
            <person name="Glaser F."/>
            <person name="Hesse C.N."/>
            <person name="Kosti I."/>
            <person name="LaButti K."/>
            <person name="Lindquist E.A."/>
            <person name="Lucas S."/>
            <person name="Salamov A.A."/>
            <person name="Bradshaw R.E."/>
            <person name="Ciuffetti L."/>
            <person name="Hamelin R.C."/>
            <person name="Kema G.H.J."/>
            <person name="Lawrence C."/>
            <person name="Scott J.A."/>
            <person name="Spatafora J.W."/>
            <person name="Turgeon B.G."/>
            <person name="de Wit P.J.G.M."/>
            <person name="Zhong S."/>
            <person name="Goodwin S.B."/>
            <person name="Grigoriev I.V."/>
        </authorList>
    </citation>
    <scope>NUCLEOTIDE SEQUENCE [LARGE SCALE GENOMIC DNA]</scope>
    <source>
        <strain evidence="3">NZE10 / CBS 128990</strain>
    </source>
</reference>
<name>M2XH07_DOTSN</name>
<feature type="region of interest" description="Disordered" evidence="1">
    <location>
        <begin position="551"/>
        <end position="722"/>
    </location>
</feature>
<accession>M2XH07</accession>
<feature type="region of interest" description="Disordered" evidence="1">
    <location>
        <begin position="1"/>
        <end position="218"/>
    </location>
</feature>
<feature type="compositionally biased region" description="Basic and acidic residues" evidence="1">
    <location>
        <begin position="443"/>
        <end position="453"/>
    </location>
</feature>
<evidence type="ECO:0000313" key="3">
    <source>
        <dbReference type="Proteomes" id="UP000016933"/>
    </source>
</evidence>
<dbReference type="Proteomes" id="UP000016933">
    <property type="component" value="Unassembled WGS sequence"/>
</dbReference>
<gene>
    <name evidence="2" type="ORF">DOTSEDRAFT_75484</name>
</gene>
<proteinExistence type="predicted"/>
<organism evidence="2 3">
    <name type="scientific">Dothistroma septosporum (strain NZE10 / CBS 128990)</name>
    <name type="common">Red band needle blight fungus</name>
    <name type="synonym">Mycosphaerella pini</name>
    <dbReference type="NCBI Taxonomy" id="675120"/>
    <lineage>
        <taxon>Eukaryota</taxon>
        <taxon>Fungi</taxon>
        <taxon>Dikarya</taxon>
        <taxon>Ascomycota</taxon>
        <taxon>Pezizomycotina</taxon>
        <taxon>Dothideomycetes</taxon>
        <taxon>Dothideomycetidae</taxon>
        <taxon>Mycosphaerellales</taxon>
        <taxon>Mycosphaerellaceae</taxon>
        <taxon>Dothistroma</taxon>
    </lineage>
</organism>
<dbReference type="EMBL" id="KB446546">
    <property type="protein sequence ID" value="EME38757.1"/>
    <property type="molecule type" value="Genomic_DNA"/>
</dbReference>
<evidence type="ECO:0000313" key="2">
    <source>
        <dbReference type="EMBL" id="EME38757.1"/>
    </source>
</evidence>
<keyword evidence="3" id="KW-1185">Reference proteome</keyword>
<feature type="compositionally biased region" description="Basic and acidic residues" evidence="1">
    <location>
        <begin position="39"/>
        <end position="76"/>
    </location>
</feature>